<dbReference type="InterPro" id="IPR009057">
    <property type="entry name" value="Homeodomain-like_sf"/>
</dbReference>
<dbReference type="PANTHER" id="PTHR30055">
    <property type="entry name" value="HTH-TYPE TRANSCRIPTIONAL REGULATOR RUTR"/>
    <property type="match status" value="1"/>
</dbReference>
<evidence type="ECO:0000256" key="1">
    <source>
        <dbReference type="ARBA" id="ARBA00023125"/>
    </source>
</evidence>
<name>A0A7G7YMK8_9CORY</name>
<evidence type="ECO:0000259" key="3">
    <source>
        <dbReference type="PROSITE" id="PS50977"/>
    </source>
</evidence>
<dbReference type="PROSITE" id="PS50977">
    <property type="entry name" value="HTH_TETR_2"/>
    <property type="match status" value="1"/>
</dbReference>
<organism evidence="4 5">
    <name type="scientific">Corynebacterium anserum</name>
    <dbReference type="NCBI Taxonomy" id="2684406"/>
    <lineage>
        <taxon>Bacteria</taxon>
        <taxon>Bacillati</taxon>
        <taxon>Actinomycetota</taxon>
        <taxon>Actinomycetes</taxon>
        <taxon>Mycobacteriales</taxon>
        <taxon>Corynebacteriaceae</taxon>
        <taxon>Corynebacterium</taxon>
    </lineage>
</organism>
<dbReference type="Proteomes" id="UP000515275">
    <property type="component" value="Chromosome"/>
</dbReference>
<dbReference type="KEGG" id="cans:GP473_02700"/>
<dbReference type="SUPFAM" id="SSF46689">
    <property type="entry name" value="Homeodomain-like"/>
    <property type="match status" value="1"/>
</dbReference>
<dbReference type="EMBL" id="CP046883">
    <property type="protein sequence ID" value="QNH95728.1"/>
    <property type="molecule type" value="Genomic_DNA"/>
</dbReference>
<feature type="domain" description="HTH tetR-type" evidence="3">
    <location>
        <begin position="14"/>
        <end position="74"/>
    </location>
</feature>
<dbReference type="GO" id="GO:0003700">
    <property type="term" value="F:DNA-binding transcription factor activity"/>
    <property type="evidence" value="ECO:0007669"/>
    <property type="project" value="TreeGrafter"/>
</dbReference>
<dbReference type="InterPro" id="IPR001647">
    <property type="entry name" value="HTH_TetR"/>
</dbReference>
<dbReference type="AlphaFoldDB" id="A0A7G7YMK8"/>
<dbReference type="PANTHER" id="PTHR30055:SF226">
    <property type="entry name" value="HTH-TYPE TRANSCRIPTIONAL REGULATOR PKSA"/>
    <property type="match status" value="1"/>
</dbReference>
<dbReference type="InterPro" id="IPR049444">
    <property type="entry name" value="TetR_C_44"/>
</dbReference>
<sequence>MTSPATQRFLNLSDEKRERIERAATAEFASKGYENANTNDIAAAAGISVGALFAYFETKQDLFLHITGRGSALIEQMVSEVLASDAPVLEIIHSILELIAQSSRAERESVQFYQLMTGPGDREESAKVAFKLEQFTSGAYVELMKRGQKEGDLRTDIPAEMLAFHLDNIFIMLQYSFASDYFEQRRSMYFEGIDDSDEALLDRSMQLITSALQA</sequence>
<dbReference type="Pfam" id="PF00440">
    <property type="entry name" value="TetR_N"/>
    <property type="match status" value="1"/>
</dbReference>
<gene>
    <name evidence="4" type="ORF">GP473_02700</name>
</gene>
<dbReference type="PRINTS" id="PR00455">
    <property type="entry name" value="HTHTETR"/>
</dbReference>
<dbReference type="Pfam" id="PF21776">
    <property type="entry name" value="TetR_C_44"/>
    <property type="match status" value="1"/>
</dbReference>
<evidence type="ECO:0000256" key="2">
    <source>
        <dbReference type="PROSITE-ProRule" id="PRU00335"/>
    </source>
</evidence>
<keyword evidence="5" id="KW-1185">Reference proteome</keyword>
<proteinExistence type="predicted"/>
<evidence type="ECO:0000313" key="5">
    <source>
        <dbReference type="Proteomes" id="UP000515275"/>
    </source>
</evidence>
<dbReference type="RefSeq" id="WP_186277092.1">
    <property type="nucleotide sequence ID" value="NZ_CP046883.1"/>
</dbReference>
<accession>A0A7G7YMK8</accession>
<dbReference type="InterPro" id="IPR036271">
    <property type="entry name" value="Tet_transcr_reg_TetR-rel_C_sf"/>
</dbReference>
<feature type="DNA-binding region" description="H-T-H motif" evidence="2">
    <location>
        <begin position="37"/>
        <end position="56"/>
    </location>
</feature>
<reference evidence="4 5" key="1">
    <citation type="submission" date="2019-12" db="EMBL/GenBank/DDBJ databases">
        <title>Corynebacterium sp. nov., isolated from feces of the Anser Albifrons in China.</title>
        <authorList>
            <person name="Liu Q."/>
        </authorList>
    </citation>
    <scope>NUCLEOTIDE SEQUENCE [LARGE SCALE GENOMIC DNA]</scope>
    <source>
        <strain evidence="4 5">23H37-10</strain>
    </source>
</reference>
<evidence type="ECO:0000313" key="4">
    <source>
        <dbReference type="EMBL" id="QNH95728.1"/>
    </source>
</evidence>
<dbReference type="InterPro" id="IPR050109">
    <property type="entry name" value="HTH-type_TetR-like_transc_reg"/>
</dbReference>
<dbReference type="SUPFAM" id="SSF48498">
    <property type="entry name" value="Tetracyclin repressor-like, C-terminal domain"/>
    <property type="match status" value="1"/>
</dbReference>
<dbReference type="Gene3D" id="1.10.357.10">
    <property type="entry name" value="Tetracycline Repressor, domain 2"/>
    <property type="match status" value="1"/>
</dbReference>
<dbReference type="GO" id="GO:0000976">
    <property type="term" value="F:transcription cis-regulatory region binding"/>
    <property type="evidence" value="ECO:0007669"/>
    <property type="project" value="TreeGrafter"/>
</dbReference>
<protein>
    <submittedName>
        <fullName evidence="4">TetR family transcriptional regulator</fullName>
    </submittedName>
</protein>
<keyword evidence="1 2" id="KW-0238">DNA-binding</keyword>